<feature type="transmembrane region" description="Helical" evidence="2">
    <location>
        <begin position="32"/>
        <end position="50"/>
    </location>
</feature>
<feature type="transmembrane region" description="Helical" evidence="2">
    <location>
        <begin position="56"/>
        <end position="75"/>
    </location>
</feature>
<name>A0ABZ2RC77_ECTME</name>
<evidence type="ECO:0000313" key="3">
    <source>
        <dbReference type="EMBL" id="WXL24646.1"/>
    </source>
</evidence>
<feature type="transmembrane region" description="Helical" evidence="2">
    <location>
        <begin position="84"/>
        <end position="102"/>
    </location>
</feature>
<protein>
    <submittedName>
        <fullName evidence="3">Uncharacterized protein</fullName>
    </submittedName>
</protein>
<dbReference type="Proteomes" id="UP001476583">
    <property type="component" value="Chromosome"/>
</dbReference>
<keyword evidence="2" id="KW-1133">Transmembrane helix</keyword>
<keyword evidence="2" id="KW-0812">Transmembrane</keyword>
<evidence type="ECO:0000256" key="2">
    <source>
        <dbReference type="SAM" id="Phobius"/>
    </source>
</evidence>
<keyword evidence="4" id="KW-1185">Reference proteome</keyword>
<keyword evidence="2" id="KW-0472">Membrane</keyword>
<evidence type="ECO:0000256" key="1">
    <source>
        <dbReference type="SAM" id="MobiDB-lite"/>
    </source>
</evidence>
<gene>
    <name evidence="3" type="ORF">WG219_15155</name>
</gene>
<accession>A0ABZ2RC77</accession>
<feature type="region of interest" description="Disordered" evidence="1">
    <location>
        <begin position="1"/>
        <end position="23"/>
    </location>
</feature>
<reference evidence="3 4" key="1">
    <citation type="submission" date="2024-03" db="EMBL/GenBank/DDBJ databases">
        <title>Complete genome of BD2.</title>
        <authorList>
            <person name="Cao G."/>
        </authorList>
    </citation>
    <scope>NUCLEOTIDE SEQUENCE [LARGE SCALE GENOMIC DNA]</scope>
    <source>
        <strain evidence="3 4">BD2</strain>
    </source>
</reference>
<dbReference type="EMBL" id="CP148074">
    <property type="protein sequence ID" value="WXL24646.1"/>
    <property type="molecule type" value="Genomic_DNA"/>
</dbReference>
<proteinExistence type="predicted"/>
<evidence type="ECO:0000313" key="4">
    <source>
        <dbReference type="Proteomes" id="UP001476583"/>
    </source>
</evidence>
<organism evidence="3 4">
    <name type="scientific">Ectopseudomonas mendocina</name>
    <name type="common">Pseudomonas mendocina</name>
    <dbReference type="NCBI Taxonomy" id="300"/>
    <lineage>
        <taxon>Bacteria</taxon>
        <taxon>Pseudomonadati</taxon>
        <taxon>Pseudomonadota</taxon>
        <taxon>Gammaproteobacteria</taxon>
        <taxon>Pseudomonadales</taxon>
        <taxon>Pseudomonadaceae</taxon>
        <taxon>Ectopseudomonas</taxon>
    </lineage>
</organism>
<sequence>MSEKIVAIGSTGSGRQPSGDDGRKRWVSEMRYTWILVLLLSVVPAVIYGTAFPAGLVLMATVVFGLPTGLAALLVKDKAWRGSLWRRLVVLGLVSGGAVALVNQADKLTPGMATPIVQAIEQFKLDTGAYPNTLAELNSKYLEHLPAVRVAFQQPEVTYVLREGHPKLKIPSAAGDAFASHEYNFEERRWEHNN</sequence>